<dbReference type="AlphaFoldDB" id="A0A5B9T3S5"/>
<evidence type="ECO:0008006" key="3">
    <source>
        <dbReference type="Google" id="ProtNLM"/>
    </source>
</evidence>
<evidence type="ECO:0000313" key="2">
    <source>
        <dbReference type="EMBL" id="QEG96521.1"/>
    </source>
</evidence>
<gene>
    <name evidence="2" type="ORF">EC0067K-MccH47_00104</name>
</gene>
<evidence type="ECO:0000256" key="1">
    <source>
        <dbReference type="SAM" id="Coils"/>
    </source>
</evidence>
<reference evidence="2" key="1">
    <citation type="submission" date="2019-05" db="EMBL/GenBank/DDBJ databases">
        <title>Bacteriocin occurrence and activity in Escherichia coli isolated from bovines and wastewater.</title>
        <authorList>
            <person name="Cameron A."/>
            <person name="Zaheer R."/>
            <person name="Barbieri R."/>
            <person name="McAllister T.A."/>
        </authorList>
    </citation>
    <scope>NUCLEOTIDE SEQUENCE</scope>
    <source>
        <strain evidence="2">0067K</strain>
    </source>
</reference>
<feature type="coiled-coil region" evidence="1">
    <location>
        <begin position="119"/>
        <end position="153"/>
    </location>
</feature>
<dbReference type="RefSeq" id="WP_001110843.1">
    <property type="nucleotide sequence ID" value="NZ_JAFJXU010000052.1"/>
</dbReference>
<name>A0A5B9T3S5_ECOLX</name>
<organism evidence="2">
    <name type="scientific">Escherichia coli</name>
    <dbReference type="NCBI Taxonomy" id="562"/>
    <lineage>
        <taxon>Bacteria</taxon>
        <taxon>Pseudomonadati</taxon>
        <taxon>Pseudomonadota</taxon>
        <taxon>Gammaproteobacteria</taxon>
        <taxon>Enterobacterales</taxon>
        <taxon>Enterobacteriaceae</taxon>
        <taxon>Escherichia</taxon>
    </lineage>
</organism>
<sequence>MPAHAVPIDIKEQGVTWLLPPYSWSIRHIARKLDLSPSVIARWRLELVQQGLLPENEKISSVDGNEWTPERRFSVVIETATLSEMELADYCRRMGLFVEQVKEWRAISIQAHEMKMAESRRADKELREAKTRLRELEKELLRKDKALAEAAALLMLREKFNALWDNSEEG</sequence>
<dbReference type="EMBL" id="MK878531">
    <property type="protein sequence ID" value="QEG96521.1"/>
    <property type="molecule type" value="Genomic_DNA"/>
</dbReference>
<accession>A0A5B9T3S5</accession>
<protein>
    <recommendedName>
        <fullName evidence="3">Transposase</fullName>
    </recommendedName>
</protein>
<keyword evidence="1" id="KW-0175">Coiled coil</keyword>
<proteinExistence type="predicted"/>